<evidence type="ECO:0000313" key="3">
    <source>
        <dbReference type="Proteomes" id="UP000237000"/>
    </source>
</evidence>
<feature type="region of interest" description="Disordered" evidence="1">
    <location>
        <begin position="119"/>
        <end position="214"/>
    </location>
</feature>
<organism evidence="2 3">
    <name type="scientific">Trema orientale</name>
    <name type="common">Charcoal tree</name>
    <name type="synonym">Celtis orientalis</name>
    <dbReference type="NCBI Taxonomy" id="63057"/>
    <lineage>
        <taxon>Eukaryota</taxon>
        <taxon>Viridiplantae</taxon>
        <taxon>Streptophyta</taxon>
        <taxon>Embryophyta</taxon>
        <taxon>Tracheophyta</taxon>
        <taxon>Spermatophyta</taxon>
        <taxon>Magnoliopsida</taxon>
        <taxon>eudicotyledons</taxon>
        <taxon>Gunneridae</taxon>
        <taxon>Pentapetalae</taxon>
        <taxon>rosids</taxon>
        <taxon>fabids</taxon>
        <taxon>Rosales</taxon>
        <taxon>Cannabaceae</taxon>
        <taxon>Trema</taxon>
    </lineage>
</organism>
<comment type="caution">
    <text evidence="2">The sequence shown here is derived from an EMBL/GenBank/DDBJ whole genome shotgun (WGS) entry which is preliminary data.</text>
</comment>
<accession>A0A2P5D8B5</accession>
<dbReference type="OrthoDB" id="1153117at2759"/>
<gene>
    <name evidence="2" type="ORF">TorRG33x02_259300</name>
</gene>
<feature type="compositionally biased region" description="Low complexity" evidence="1">
    <location>
        <begin position="324"/>
        <end position="335"/>
    </location>
</feature>
<protein>
    <submittedName>
        <fullName evidence="2">Uncharacterized protein</fullName>
    </submittedName>
</protein>
<name>A0A2P5D8B5_TREOI</name>
<sequence length="356" mass="37628">MGEHVYAYRGGGGHSNYGGDQACRTVVYDSDGRKRTVVGCSPYDTECYVVETEVTERIVGGSPLVTDSAYRYGSPPKKAVDPARDYGSYGTYEKYRGPASPYSDHRRPRDVDHFLNGVQIEASRPPPQTARRYSPSNGAVRPATHSTPGYYGDPYKNRSSGGYGGYSSSSDDDEYDRDEEAAYYKKPGHRVRPEPNLKVGNGRGGGGGKWAVAPASTHPTTAAAAANSNLSLPTNNIDDALDFLIGGGGGGGTRAYTSTETHVDHPPPSYGYNSNSKLNSGGGSEAARRPYGYNSSAKGGGGLESTAAVKPYGAKSNQTASYPTGSTTTTTTTGSHGAVIDCYEAARRYNGKVVRT</sequence>
<feature type="region of interest" description="Disordered" evidence="1">
    <location>
        <begin position="256"/>
        <end position="300"/>
    </location>
</feature>
<feature type="region of interest" description="Disordered" evidence="1">
    <location>
        <begin position="314"/>
        <end position="335"/>
    </location>
</feature>
<feature type="compositionally biased region" description="Low complexity" evidence="1">
    <location>
        <begin position="270"/>
        <end position="279"/>
    </location>
</feature>
<evidence type="ECO:0000313" key="2">
    <source>
        <dbReference type="EMBL" id="PON69504.1"/>
    </source>
</evidence>
<reference evidence="3" key="1">
    <citation type="submission" date="2016-06" db="EMBL/GenBank/DDBJ databases">
        <title>Parallel loss of symbiosis genes in relatives of nitrogen-fixing non-legume Parasponia.</title>
        <authorList>
            <person name="Van Velzen R."/>
            <person name="Holmer R."/>
            <person name="Bu F."/>
            <person name="Rutten L."/>
            <person name="Van Zeijl A."/>
            <person name="Liu W."/>
            <person name="Santuari L."/>
            <person name="Cao Q."/>
            <person name="Sharma T."/>
            <person name="Shen D."/>
            <person name="Roswanjaya Y."/>
            <person name="Wardhani T."/>
            <person name="Kalhor M.S."/>
            <person name="Jansen J."/>
            <person name="Van den Hoogen J."/>
            <person name="Gungor B."/>
            <person name="Hartog M."/>
            <person name="Hontelez J."/>
            <person name="Verver J."/>
            <person name="Yang W.-C."/>
            <person name="Schijlen E."/>
            <person name="Repin R."/>
            <person name="Schilthuizen M."/>
            <person name="Schranz E."/>
            <person name="Heidstra R."/>
            <person name="Miyata K."/>
            <person name="Fedorova E."/>
            <person name="Kohlen W."/>
            <person name="Bisseling T."/>
            <person name="Smit S."/>
            <person name="Geurts R."/>
        </authorList>
    </citation>
    <scope>NUCLEOTIDE SEQUENCE [LARGE SCALE GENOMIC DNA]</scope>
    <source>
        <strain evidence="3">cv. RG33-2</strain>
    </source>
</reference>
<proteinExistence type="predicted"/>
<dbReference type="Proteomes" id="UP000237000">
    <property type="component" value="Unassembled WGS sequence"/>
</dbReference>
<dbReference type="AlphaFoldDB" id="A0A2P5D8B5"/>
<evidence type="ECO:0000256" key="1">
    <source>
        <dbReference type="SAM" id="MobiDB-lite"/>
    </source>
</evidence>
<keyword evidence="3" id="KW-1185">Reference proteome</keyword>
<dbReference type="InParanoid" id="A0A2P5D8B5"/>
<feature type="compositionally biased region" description="Acidic residues" evidence="1">
    <location>
        <begin position="170"/>
        <end position="181"/>
    </location>
</feature>
<dbReference type="EMBL" id="JXTC01000288">
    <property type="protein sequence ID" value="PON69504.1"/>
    <property type="molecule type" value="Genomic_DNA"/>
</dbReference>